<dbReference type="EMBL" id="SNRW01010792">
    <property type="protein sequence ID" value="KAA6376054.1"/>
    <property type="molecule type" value="Genomic_DNA"/>
</dbReference>
<organism evidence="2 3">
    <name type="scientific">Streblomastix strix</name>
    <dbReference type="NCBI Taxonomy" id="222440"/>
    <lineage>
        <taxon>Eukaryota</taxon>
        <taxon>Metamonada</taxon>
        <taxon>Preaxostyla</taxon>
        <taxon>Oxymonadida</taxon>
        <taxon>Streblomastigidae</taxon>
        <taxon>Streblomastix</taxon>
    </lineage>
</organism>
<name>A0A5J4V0K5_9EUKA</name>
<dbReference type="AlphaFoldDB" id="A0A5J4V0K5"/>
<sequence>GGGNAITDIYIDGNVLTPAKNKNFVDMDQYQRQDNNSVFPAGGGMKTISDIYANVDLTNTGISNIIDEDDTLLIAKADQTQLALISLIEDGNVDLTNYYNKTKTDELLDVKLDTVYLDKYNIPGILLSITENKTFNNCCRFVSEIDGMLTVTVPSFIKSGTEDTVVLLVACSTKPISEFRSRSIDDQNYYANIQNYSKPETVNKYVRLEGTIQQIIISCQKCVNLFGETYYEAQDPVDNTYWIQSEIKSKLINYVETVNYQSINGTKTFNANANATCFVKTVNDDTTVLLAGGGERVLSLFGEIYMGINASTSDASVAVFTLENADFQIYIYSINDATGGGFSWQLKTHTSMLHILQQFERNNGAIGNVYLDEALLNAAGLSDFPELYVYIRERYQEPVPPAQRVPIGEETLQKQVKDNDDILFSSNEVFVPPLSNAPTKLDLISQLERSSFIALSGLDPQLIVYGDRVTLTASYETTGLFLNGYLFKSYPVEARPKAGDKVIALVGTVTTNKNIIFCYIDQNGPFIISTSQIPSKTALVINVTYYKKYESSKIINYDANNDGIINILDTWHVNGKGTFETSSYVYETVEKQTDLIATGLFGDVKVNYLNSDIKLMDELAIYKADRAAFFIKEGPFITFSFGAKLGQIIQQYANSKNQQTVHRLFSTITQKLLPPNTKYMPVRTEQQEYTAMCLFKDIYDKSLAVEVAVSGVLNKNDCEFQGTYILDNYKNPTLNEESNEEPNASPSDPKQPDSHIDEVIIKHDKLLTSASQPIYTITNVFNQIRLNAPFDQGGHAYNTFYIVDDGTCKV</sequence>
<feature type="non-terminal residue" evidence="2">
    <location>
        <position position="1"/>
    </location>
</feature>
<evidence type="ECO:0000313" key="2">
    <source>
        <dbReference type="EMBL" id="KAA6376054.1"/>
    </source>
</evidence>
<accession>A0A5J4V0K5</accession>
<gene>
    <name evidence="2" type="ORF">EZS28_028418</name>
</gene>
<proteinExistence type="predicted"/>
<evidence type="ECO:0000313" key="3">
    <source>
        <dbReference type="Proteomes" id="UP000324800"/>
    </source>
</evidence>
<protein>
    <submittedName>
        <fullName evidence="2">Uncharacterized protein</fullName>
    </submittedName>
</protein>
<reference evidence="2 3" key="1">
    <citation type="submission" date="2019-03" db="EMBL/GenBank/DDBJ databases">
        <title>Single cell metagenomics reveals metabolic interactions within the superorganism composed of flagellate Streblomastix strix and complex community of Bacteroidetes bacteria on its surface.</title>
        <authorList>
            <person name="Treitli S.C."/>
            <person name="Kolisko M."/>
            <person name="Husnik F."/>
            <person name="Keeling P."/>
            <person name="Hampl V."/>
        </authorList>
    </citation>
    <scope>NUCLEOTIDE SEQUENCE [LARGE SCALE GENOMIC DNA]</scope>
    <source>
        <strain evidence="2">ST1C</strain>
    </source>
</reference>
<evidence type="ECO:0000256" key="1">
    <source>
        <dbReference type="SAM" id="MobiDB-lite"/>
    </source>
</evidence>
<feature type="region of interest" description="Disordered" evidence="1">
    <location>
        <begin position="731"/>
        <end position="754"/>
    </location>
</feature>
<comment type="caution">
    <text evidence="2">The sequence shown here is derived from an EMBL/GenBank/DDBJ whole genome shotgun (WGS) entry which is preliminary data.</text>
</comment>
<dbReference type="Proteomes" id="UP000324800">
    <property type="component" value="Unassembled WGS sequence"/>
</dbReference>